<evidence type="ECO:0008006" key="3">
    <source>
        <dbReference type="Google" id="ProtNLM"/>
    </source>
</evidence>
<evidence type="ECO:0000313" key="2">
    <source>
        <dbReference type="Proteomes" id="UP000634139"/>
    </source>
</evidence>
<evidence type="ECO:0000313" key="1">
    <source>
        <dbReference type="EMBL" id="GHA07484.1"/>
    </source>
</evidence>
<proteinExistence type="predicted"/>
<gene>
    <name evidence="1" type="ORF">GCM10011617_30190</name>
</gene>
<comment type="caution">
    <text evidence="1">The sequence shown here is derived from an EMBL/GenBank/DDBJ whole genome shotgun (WGS) entry which is preliminary data.</text>
</comment>
<protein>
    <recommendedName>
        <fullName evidence="3">Tetratricopeptide repeat protein</fullName>
    </recommendedName>
</protein>
<dbReference type="Proteomes" id="UP000634139">
    <property type="component" value="Unassembled WGS sequence"/>
</dbReference>
<reference evidence="1" key="1">
    <citation type="journal article" date="2014" name="Int. J. Syst. Evol. Microbiol.">
        <title>Complete genome sequence of Corynebacterium casei LMG S-19264T (=DSM 44701T), isolated from a smear-ripened cheese.</title>
        <authorList>
            <consortium name="US DOE Joint Genome Institute (JGI-PGF)"/>
            <person name="Walter F."/>
            <person name="Albersmeier A."/>
            <person name="Kalinowski J."/>
            <person name="Ruckert C."/>
        </authorList>
    </citation>
    <scope>NUCLEOTIDE SEQUENCE</scope>
    <source>
        <strain evidence="1">KCTC 32422</strain>
    </source>
</reference>
<keyword evidence="2" id="KW-1185">Reference proteome</keyword>
<dbReference type="EMBL" id="BMZD01000012">
    <property type="protein sequence ID" value="GHA07484.1"/>
    <property type="molecule type" value="Genomic_DNA"/>
</dbReference>
<dbReference type="AlphaFoldDB" id="A0A918RSE0"/>
<name>A0A918RSE0_9SPHN</name>
<organism evidence="1 2">
    <name type="scientific">Novosphingobium arvoryzae</name>
    <dbReference type="NCBI Taxonomy" id="1256514"/>
    <lineage>
        <taxon>Bacteria</taxon>
        <taxon>Pseudomonadati</taxon>
        <taxon>Pseudomonadota</taxon>
        <taxon>Alphaproteobacteria</taxon>
        <taxon>Sphingomonadales</taxon>
        <taxon>Sphingomonadaceae</taxon>
        <taxon>Novosphingobium</taxon>
    </lineage>
</organism>
<reference evidence="1" key="2">
    <citation type="submission" date="2020-09" db="EMBL/GenBank/DDBJ databases">
        <authorList>
            <person name="Sun Q."/>
            <person name="Kim S."/>
        </authorList>
    </citation>
    <scope>NUCLEOTIDE SEQUENCE</scope>
    <source>
        <strain evidence="1">KCTC 32422</strain>
    </source>
</reference>
<accession>A0A918RSE0</accession>
<sequence>MMIGDAYRQLGEFNSAIDAYVRANETGTKEYLIGLAKRQCRECVEFNPTFKENGTA</sequence>